<organism evidence="2 3">
    <name type="scientific">Alsobacter metallidurans</name>
    <dbReference type="NCBI Taxonomy" id="340221"/>
    <lineage>
        <taxon>Bacteria</taxon>
        <taxon>Pseudomonadati</taxon>
        <taxon>Pseudomonadota</taxon>
        <taxon>Alphaproteobacteria</taxon>
        <taxon>Hyphomicrobiales</taxon>
        <taxon>Alsobacteraceae</taxon>
        <taxon>Alsobacter</taxon>
    </lineage>
</organism>
<sequence>MQFYSFSFGEMKLAPSDGDRPPTLATELNFGFRADDDGPVQSISLRIRVPQDAGRDAGAMALDAYAAAGQLLRCAADLCEKHTRQELEERTRSDEAIVLSERPE</sequence>
<evidence type="ECO:0000313" key="3">
    <source>
        <dbReference type="Proteomes" id="UP000603912"/>
    </source>
</evidence>
<proteinExistence type="predicted"/>
<accession>A0A917I529</accession>
<dbReference type="RefSeq" id="WP_188516356.1">
    <property type="nucleotide sequence ID" value="NZ_BMES01000001.1"/>
</dbReference>
<reference evidence="2" key="2">
    <citation type="submission" date="2020-09" db="EMBL/GenBank/DDBJ databases">
        <authorList>
            <person name="Sun Q."/>
            <person name="Zhou Y."/>
        </authorList>
    </citation>
    <scope>NUCLEOTIDE SEQUENCE</scope>
    <source>
        <strain evidence="2">CGMCC 1.12214</strain>
    </source>
</reference>
<gene>
    <name evidence="2" type="ORF">GCM10007036_07310</name>
</gene>
<dbReference type="EMBL" id="BMES01000001">
    <property type="protein sequence ID" value="GGH10648.1"/>
    <property type="molecule type" value="Genomic_DNA"/>
</dbReference>
<evidence type="ECO:0000256" key="1">
    <source>
        <dbReference type="SAM" id="MobiDB-lite"/>
    </source>
</evidence>
<reference evidence="2" key="1">
    <citation type="journal article" date="2014" name="Int. J. Syst. Evol. Microbiol.">
        <title>Complete genome sequence of Corynebacterium casei LMG S-19264T (=DSM 44701T), isolated from a smear-ripened cheese.</title>
        <authorList>
            <consortium name="US DOE Joint Genome Institute (JGI-PGF)"/>
            <person name="Walter F."/>
            <person name="Albersmeier A."/>
            <person name="Kalinowski J."/>
            <person name="Ruckert C."/>
        </authorList>
    </citation>
    <scope>NUCLEOTIDE SEQUENCE</scope>
    <source>
        <strain evidence="2">CGMCC 1.12214</strain>
    </source>
</reference>
<comment type="caution">
    <text evidence="2">The sequence shown here is derived from an EMBL/GenBank/DDBJ whole genome shotgun (WGS) entry which is preliminary data.</text>
</comment>
<keyword evidence="3" id="KW-1185">Reference proteome</keyword>
<dbReference type="Proteomes" id="UP000603912">
    <property type="component" value="Unassembled WGS sequence"/>
</dbReference>
<evidence type="ECO:0000313" key="2">
    <source>
        <dbReference type="EMBL" id="GGH10648.1"/>
    </source>
</evidence>
<dbReference type="AlphaFoldDB" id="A0A917I529"/>
<feature type="region of interest" description="Disordered" evidence="1">
    <location>
        <begin position="85"/>
        <end position="104"/>
    </location>
</feature>
<name>A0A917I529_9HYPH</name>
<protein>
    <submittedName>
        <fullName evidence="2">Uncharacterized protein</fullName>
    </submittedName>
</protein>